<proteinExistence type="predicted"/>
<keyword evidence="1" id="KW-0812">Transmembrane</keyword>
<protein>
    <recommendedName>
        <fullName evidence="4">Redox-active disulfide protein 2</fullName>
    </recommendedName>
</protein>
<evidence type="ECO:0000256" key="1">
    <source>
        <dbReference type="SAM" id="Phobius"/>
    </source>
</evidence>
<keyword evidence="3" id="KW-1185">Reference proteome</keyword>
<evidence type="ECO:0000313" key="2">
    <source>
        <dbReference type="EMBL" id="MEL1252447.1"/>
    </source>
</evidence>
<sequence>MRKNIYEELTNKQLLKKKNLLKGASIGLGIVFLFALFILVYLWSENKLKNGSVGTFIPIFILPITFVPLLINFKLINQEIKSRDL</sequence>
<comment type="caution">
    <text evidence="2">The sequence shown here is derived from an EMBL/GenBank/DDBJ whole genome shotgun (WGS) entry which is preliminary data.</text>
</comment>
<feature type="transmembrane region" description="Helical" evidence="1">
    <location>
        <begin position="55"/>
        <end position="73"/>
    </location>
</feature>
<organism evidence="2 3">
    <name type="scientific">Flavobacterium calami</name>
    <dbReference type="NCBI Taxonomy" id="3139144"/>
    <lineage>
        <taxon>Bacteria</taxon>
        <taxon>Pseudomonadati</taxon>
        <taxon>Bacteroidota</taxon>
        <taxon>Flavobacteriia</taxon>
        <taxon>Flavobacteriales</taxon>
        <taxon>Flavobacteriaceae</taxon>
        <taxon>Flavobacterium</taxon>
    </lineage>
</organism>
<feature type="transmembrane region" description="Helical" evidence="1">
    <location>
        <begin position="20"/>
        <end position="43"/>
    </location>
</feature>
<keyword evidence="1" id="KW-1133">Transmembrane helix</keyword>
<evidence type="ECO:0008006" key="4">
    <source>
        <dbReference type="Google" id="ProtNLM"/>
    </source>
</evidence>
<accession>A0ABU9IJY9</accession>
<evidence type="ECO:0000313" key="3">
    <source>
        <dbReference type="Proteomes" id="UP001485226"/>
    </source>
</evidence>
<dbReference type="Proteomes" id="UP001485226">
    <property type="component" value="Unassembled WGS sequence"/>
</dbReference>
<name>A0ABU9IJY9_9FLAO</name>
<reference evidence="2 3" key="1">
    <citation type="submission" date="2024-04" db="EMBL/GenBank/DDBJ databases">
        <title>Flavobacterium sp. DGU38 16S ribosomal RNA gene Genome sequencing and assembly.</title>
        <authorList>
            <person name="Park S."/>
        </authorList>
    </citation>
    <scope>NUCLEOTIDE SEQUENCE [LARGE SCALE GENOMIC DNA]</scope>
    <source>
        <strain evidence="2 3">DGU38</strain>
    </source>
</reference>
<keyword evidence="1" id="KW-0472">Membrane</keyword>
<dbReference type="RefSeq" id="WP_341688818.1">
    <property type="nucleotide sequence ID" value="NZ_JBBYHS010000001.1"/>
</dbReference>
<dbReference type="EMBL" id="JBBYHS010000001">
    <property type="protein sequence ID" value="MEL1252447.1"/>
    <property type="molecule type" value="Genomic_DNA"/>
</dbReference>
<gene>
    <name evidence="2" type="ORF">AAEO57_01560</name>
</gene>